<evidence type="ECO:0000256" key="2">
    <source>
        <dbReference type="SAM" id="SignalP"/>
    </source>
</evidence>
<feature type="region of interest" description="Disordered" evidence="1">
    <location>
        <begin position="270"/>
        <end position="308"/>
    </location>
</feature>
<evidence type="ECO:0008006" key="7">
    <source>
        <dbReference type="Google" id="ProtNLM"/>
    </source>
</evidence>
<proteinExistence type="predicted"/>
<dbReference type="Proteomes" id="UP000039324">
    <property type="component" value="Unassembled WGS sequence"/>
</dbReference>
<geneLocation type="mitochondrion" evidence="4"/>
<feature type="region of interest" description="Disordered" evidence="1">
    <location>
        <begin position="233"/>
        <end position="257"/>
    </location>
</feature>
<dbReference type="Proteomes" id="UP000290189">
    <property type="component" value="Unassembled WGS sequence"/>
</dbReference>
<reference evidence="4 6" key="2">
    <citation type="submission" date="2018-03" db="EMBL/GenBank/DDBJ databases">
        <authorList>
            <person name="Fogelqvist J."/>
        </authorList>
    </citation>
    <scope>NUCLEOTIDE SEQUENCE [LARGE SCALE GENOMIC DNA]</scope>
</reference>
<keyword evidence="5" id="KW-1185">Reference proteome</keyword>
<keyword evidence="4" id="KW-0496">Mitochondrion</keyword>
<evidence type="ECO:0000313" key="4">
    <source>
        <dbReference type="EMBL" id="SPR00448.1"/>
    </source>
</evidence>
<sequence>MTAMRVAAPLVLVLLLPPALHAVFDPAGCAEVAFRSVDGIDRYLAAVPVNDHRKCVEVVLLTCIVASRPDAVRFLLDRRRSEIGGDVAIRAAWYAYLFARFDTSPNDFQAILHELMTIIQTTHSLPESEILRRFDQHYNGWNPQGIPSSRGVGSRAPGVPNVDPSSPYTTIHQHFGEAPDLGTVLDAHQQEQRLWSPTTAAVDRAPGGLFAARSNVPILQLVLAALGPALNHRPPNPPMAGPDVSGSEPPPQLPAIDETSQSLRGRCRERNYGQELSQLPDRVRPTSTHRSLPSVSAPSSPTDRRHSRPPLILYDCLATESAQRHEPLLSTSVVDWKYPIQDGTQMEQGRDFLAKVAAMIDEDGDLVRGRLFVKSNSSPAIDDSGLSVSLIDFAAAELVVRLGRAGQLLYSQSMDRAFAPRSPTIETDGERRDLRLLGALIGIVDNHRRLDPKWVMSLPIPLPVVAFRTLLTDGPVSIAVREANETALAAIYRQFCGDRDPVQCKRVQQVDVDELFPHVANVDGNISADEYLRGLVGLLLNSPAFAAIRSGYHATARAPLRAAMAYRLMHKAVVGDTIVTMAKLDEKLEVVLHAERSRADDVHRAARNVRRVLAAMSDDERADFVEAATGTRCLPLTTDQHSMIKIILCHVDGVAFHTCSRTVDIPVNLATNINSLRSFLRHSVKSFVGRGISSSSHNAV</sequence>
<dbReference type="EMBL" id="CDSF01000024">
    <property type="protein sequence ID" value="CEO95575.1"/>
    <property type="molecule type" value="Genomic_DNA"/>
</dbReference>
<accession>A0A0G4IKG4</accession>
<dbReference type="GO" id="GO:0004842">
    <property type="term" value="F:ubiquitin-protein transferase activity"/>
    <property type="evidence" value="ECO:0007669"/>
    <property type="project" value="InterPro"/>
</dbReference>
<feature type="chain" id="PRO_5036293126" description="HECT domain-containing protein" evidence="2">
    <location>
        <begin position="23"/>
        <end position="700"/>
    </location>
</feature>
<gene>
    <name evidence="3" type="ORF">PBRA_004301</name>
    <name evidence="4" type="ORF">PLBR_LOCUS7663</name>
</gene>
<dbReference type="EMBL" id="OVEO01000014">
    <property type="protein sequence ID" value="SPR00448.1"/>
    <property type="molecule type" value="Genomic_DNA"/>
</dbReference>
<keyword evidence="2" id="KW-0732">Signal</keyword>
<reference evidence="3 5" key="1">
    <citation type="submission" date="2015-02" db="EMBL/GenBank/DDBJ databases">
        <authorList>
            <person name="Chooi Y.-H."/>
        </authorList>
    </citation>
    <scope>NUCLEOTIDE SEQUENCE [LARGE SCALE GENOMIC DNA]</scope>
    <source>
        <strain evidence="3">E3</strain>
    </source>
</reference>
<evidence type="ECO:0000313" key="5">
    <source>
        <dbReference type="Proteomes" id="UP000039324"/>
    </source>
</evidence>
<evidence type="ECO:0000256" key="1">
    <source>
        <dbReference type="SAM" id="MobiDB-lite"/>
    </source>
</evidence>
<name>A0A0G4IKG4_PLABS</name>
<dbReference type="AlphaFoldDB" id="A0A0G4IKG4"/>
<feature type="compositionally biased region" description="Polar residues" evidence="1">
    <location>
        <begin position="285"/>
        <end position="301"/>
    </location>
</feature>
<organism evidence="3 5">
    <name type="scientific">Plasmodiophora brassicae</name>
    <name type="common">Clubroot disease agent</name>
    <dbReference type="NCBI Taxonomy" id="37360"/>
    <lineage>
        <taxon>Eukaryota</taxon>
        <taxon>Sar</taxon>
        <taxon>Rhizaria</taxon>
        <taxon>Endomyxa</taxon>
        <taxon>Phytomyxea</taxon>
        <taxon>Plasmodiophorida</taxon>
        <taxon>Plasmodiophoridae</taxon>
        <taxon>Plasmodiophora</taxon>
    </lineage>
</organism>
<dbReference type="InterPro" id="IPR035983">
    <property type="entry name" value="Hect_E3_ubiquitin_ligase"/>
</dbReference>
<protein>
    <recommendedName>
        <fullName evidence="7">HECT domain-containing protein</fullName>
    </recommendedName>
</protein>
<evidence type="ECO:0000313" key="3">
    <source>
        <dbReference type="EMBL" id="CEO95575.1"/>
    </source>
</evidence>
<evidence type="ECO:0000313" key="6">
    <source>
        <dbReference type="Proteomes" id="UP000290189"/>
    </source>
</evidence>
<feature type="signal peptide" evidence="2">
    <location>
        <begin position="1"/>
        <end position="22"/>
    </location>
</feature>
<dbReference type="SUPFAM" id="SSF56204">
    <property type="entry name" value="Hect, E3 ligase catalytic domain"/>
    <property type="match status" value="1"/>
</dbReference>